<reference evidence="2 3" key="1">
    <citation type="submission" date="2015-10" db="EMBL/GenBank/DDBJ databases">
        <title>Transcriptomic analysis of a linuron degrading triple-species bacterial consortium.</title>
        <authorList>
            <person name="Albers P."/>
        </authorList>
    </citation>
    <scope>NUCLEOTIDE SEQUENCE [LARGE SCALE GENOMIC DNA]</scope>
    <source>
        <strain evidence="2 3">WDL6</strain>
    </source>
</reference>
<dbReference type="Proteomes" id="UP000059074">
    <property type="component" value="Unassembled WGS sequence"/>
</dbReference>
<dbReference type="AlphaFoldDB" id="A0A120CUU3"/>
<name>A0A120CUU3_HYPSL</name>
<comment type="caution">
    <text evidence="2">The sequence shown here is derived from an EMBL/GenBank/DDBJ whole genome shotgun (WGS) entry which is preliminary data.</text>
</comment>
<sequence length="728" mass="82244">MPKIDEDRPLVDGADDEYGFAPIAEKLADSIARLSLSEGVVFGIEGPWGSGKTSFLNFLRASIQKNGDAHVLSLAPWLIGDSRSLVASLVESIAPVLEKAEEEAGDQWNKHKDRAVKSADLVRAYASRTGRGIAPLAKLAGLVVPGASFAGDLLEAASDTLDKFDLKSSDEELKAQITERILALDVRFVVMIDDLDRLEPSQAVEVMRLIRSVADFPRVAYVVCYDREVLAHALEQGLSVQDGDLYLQKIVQLTFALPMPEPFDLRNSLRRKCLTLFREVNGSDPNPEVRSDLMQAIDREGGKLRTPRDVKLVLNGLVFTYPTVAKDVHFPDLVRVHLLRALHPKLHRWIERYLGARSVLVSGDAQVNKADRARLGAELEVLLPDEEADSTNSIWSLRRYIPGVRTDNQPQNRVFQNTTEREVSDMIANRAVGSPLHHRYYFALSAPKAMLSPEQMVEVRRLASDDEQGLRNMLEGFISDERPFGQSWYEHLLVRLDQTELEVFSPKELTGMLMGFATTYDHAQRRLEERRPFSVSLSNKIEYLTAAMLRRLREEDAAAMPGFLDRLYRNGDLSWLVGHFHRQQMWDNGLVGDRPKPDDERILTAEEVEHCGEILRARVLAEGEKVSAVADFGSFIWGWKEVAGADAVKKWLAEHAGSPRQFLQFVMALRGWIMSDRVYHPLRRNAVEVFLDYDEMMARLEEIKRGEDSELIRMVEEIDASLLQGRHD</sequence>
<proteinExistence type="predicted"/>
<feature type="domain" description="KAP NTPase" evidence="1">
    <location>
        <begin position="20"/>
        <end position="323"/>
    </location>
</feature>
<organism evidence="2 3">
    <name type="scientific">Hyphomicrobium sulfonivorans</name>
    <dbReference type="NCBI Taxonomy" id="121290"/>
    <lineage>
        <taxon>Bacteria</taxon>
        <taxon>Pseudomonadati</taxon>
        <taxon>Pseudomonadota</taxon>
        <taxon>Alphaproteobacteria</taxon>
        <taxon>Hyphomicrobiales</taxon>
        <taxon>Hyphomicrobiaceae</taxon>
        <taxon>Hyphomicrobium</taxon>
    </lineage>
</organism>
<dbReference type="PANTHER" id="PTHR22674:SF6">
    <property type="entry name" value="NTPASE KAP FAMILY P-LOOP DOMAIN-CONTAINING PROTEIN 1"/>
    <property type="match status" value="1"/>
</dbReference>
<dbReference type="InterPro" id="IPR011646">
    <property type="entry name" value="KAP_P-loop"/>
</dbReference>
<protein>
    <submittedName>
        <fullName evidence="2">Phage T7 exclusion protein</fullName>
    </submittedName>
</protein>
<evidence type="ECO:0000313" key="2">
    <source>
        <dbReference type="EMBL" id="KWT66762.1"/>
    </source>
</evidence>
<accession>A0A120CUU3</accession>
<dbReference type="EMBL" id="LMTR01000071">
    <property type="protein sequence ID" value="KWT66762.1"/>
    <property type="molecule type" value="Genomic_DNA"/>
</dbReference>
<gene>
    <name evidence="2" type="ORF">APY04_2169</name>
</gene>
<evidence type="ECO:0000259" key="1">
    <source>
        <dbReference type="Pfam" id="PF07693"/>
    </source>
</evidence>
<evidence type="ECO:0000313" key="3">
    <source>
        <dbReference type="Proteomes" id="UP000059074"/>
    </source>
</evidence>
<dbReference type="RefSeq" id="WP_068462361.1">
    <property type="nucleotide sequence ID" value="NZ_LMTR01000071.1"/>
</dbReference>
<dbReference type="PANTHER" id="PTHR22674">
    <property type="entry name" value="NTPASE, KAP FAMILY P-LOOP DOMAIN-CONTAINING 1"/>
    <property type="match status" value="1"/>
</dbReference>
<dbReference type="PATRIC" id="fig|121290.4.peg.2367"/>
<dbReference type="OrthoDB" id="88903at2"/>
<dbReference type="Gene3D" id="3.40.50.300">
    <property type="entry name" value="P-loop containing nucleotide triphosphate hydrolases"/>
    <property type="match status" value="1"/>
</dbReference>
<dbReference type="Pfam" id="PF07693">
    <property type="entry name" value="KAP_NTPase"/>
    <property type="match status" value="1"/>
</dbReference>
<dbReference type="SUPFAM" id="SSF52540">
    <property type="entry name" value="P-loop containing nucleoside triphosphate hydrolases"/>
    <property type="match status" value="1"/>
</dbReference>
<dbReference type="InterPro" id="IPR027417">
    <property type="entry name" value="P-loop_NTPase"/>
</dbReference>
<keyword evidence="3" id="KW-1185">Reference proteome</keyword>
<dbReference type="InterPro" id="IPR052754">
    <property type="entry name" value="NTPase_KAP_P-loop"/>
</dbReference>